<dbReference type="AlphaFoldDB" id="A0AA88RPT9"/>
<dbReference type="GO" id="GO:0004674">
    <property type="term" value="F:protein serine/threonine kinase activity"/>
    <property type="evidence" value="ECO:0007669"/>
    <property type="project" value="UniProtKB-KW"/>
</dbReference>
<organism evidence="7 8">
    <name type="scientific">Escallonia rubra</name>
    <dbReference type="NCBI Taxonomy" id="112253"/>
    <lineage>
        <taxon>Eukaryota</taxon>
        <taxon>Viridiplantae</taxon>
        <taxon>Streptophyta</taxon>
        <taxon>Embryophyta</taxon>
        <taxon>Tracheophyta</taxon>
        <taxon>Spermatophyta</taxon>
        <taxon>Magnoliopsida</taxon>
        <taxon>eudicotyledons</taxon>
        <taxon>Gunneridae</taxon>
        <taxon>Pentapetalae</taxon>
        <taxon>asterids</taxon>
        <taxon>campanulids</taxon>
        <taxon>Escalloniales</taxon>
        <taxon>Escalloniaceae</taxon>
        <taxon>Escallonia</taxon>
    </lineage>
</organism>
<evidence type="ECO:0000313" key="7">
    <source>
        <dbReference type="EMBL" id="KAK2977815.1"/>
    </source>
</evidence>
<dbReference type="EMBL" id="JAVXUO010001949">
    <property type="protein sequence ID" value="KAK2977815.1"/>
    <property type="molecule type" value="Genomic_DNA"/>
</dbReference>
<dbReference type="Gene3D" id="1.10.510.10">
    <property type="entry name" value="Transferase(Phosphotransferase) domain 1"/>
    <property type="match status" value="1"/>
</dbReference>
<keyword evidence="2" id="KW-0808">Transferase</keyword>
<protein>
    <recommendedName>
        <fullName evidence="6">Serine-threonine/tyrosine-protein kinase catalytic domain-containing protein</fullName>
    </recommendedName>
</protein>
<evidence type="ECO:0000256" key="2">
    <source>
        <dbReference type="ARBA" id="ARBA00022679"/>
    </source>
</evidence>
<keyword evidence="3" id="KW-0547">Nucleotide-binding</keyword>
<reference evidence="7" key="1">
    <citation type="submission" date="2022-12" db="EMBL/GenBank/DDBJ databases">
        <title>Draft genome assemblies for two species of Escallonia (Escalloniales).</title>
        <authorList>
            <person name="Chanderbali A."/>
            <person name="Dervinis C."/>
            <person name="Anghel I."/>
            <person name="Soltis D."/>
            <person name="Soltis P."/>
            <person name="Zapata F."/>
        </authorList>
    </citation>
    <scope>NUCLEOTIDE SEQUENCE</scope>
    <source>
        <strain evidence="7">UCBG92.1500</strain>
        <tissue evidence="7">Leaf</tissue>
    </source>
</reference>
<dbReference type="GO" id="GO:0005524">
    <property type="term" value="F:ATP binding"/>
    <property type="evidence" value="ECO:0007669"/>
    <property type="project" value="UniProtKB-KW"/>
</dbReference>
<feature type="domain" description="Serine-threonine/tyrosine-protein kinase catalytic" evidence="6">
    <location>
        <begin position="65"/>
        <end position="125"/>
    </location>
</feature>
<gene>
    <name evidence="7" type="ORF">RJ640_006307</name>
</gene>
<evidence type="ECO:0000256" key="5">
    <source>
        <dbReference type="ARBA" id="ARBA00022840"/>
    </source>
</evidence>
<accession>A0AA88RPT9</accession>
<dbReference type="PANTHER" id="PTHR27002:SF1111">
    <property type="entry name" value="NON-SPECIFIC SERINE_THREONINE PROTEIN KINASE"/>
    <property type="match status" value="1"/>
</dbReference>
<dbReference type="InterPro" id="IPR011009">
    <property type="entry name" value="Kinase-like_dom_sf"/>
</dbReference>
<keyword evidence="4" id="KW-0418">Kinase</keyword>
<dbReference type="SUPFAM" id="SSF56112">
    <property type="entry name" value="Protein kinase-like (PK-like)"/>
    <property type="match status" value="1"/>
</dbReference>
<dbReference type="Proteomes" id="UP001187471">
    <property type="component" value="Unassembled WGS sequence"/>
</dbReference>
<dbReference type="Pfam" id="PF07714">
    <property type="entry name" value="PK_Tyr_Ser-Thr"/>
    <property type="match status" value="1"/>
</dbReference>
<sequence>MSLIHLTLFLTQEEFQVDQRHEIIFKSISNQNLGLAKAFSNIKGIARGLLYIHQDSWLRIVCHDPKVSNFGLTRRVGGDETKANTNRDVGTVYMPADYVGDGLFLINLDVFNFGVVVLEIVARATDLKCYKQVMWSCYAYNNAQKTRQACRRLFEVNDVEVITPGISVHDSCFSNLKMHTNGMTDTTSIDLQFQVRGQQVKTITI</sequence>
<dbReference type="GO" id="GO:0005886">
    <property type="term" value="C:plasma membrane"/>
    <property type="evidence" value="ECO:0007669"/>
    <property type="project" value="TreeGrafter"/>
</dbReference>
<dbReference type="PANTHER" id="PTHR27002">
    <property type="entry name" value="RECEPTOR-LIKE SERINE/THREONINE-PROTEIN KINASE SD1-8"/>
    <property type="match status" value="1"/>
</dbReference>
<keyword evidence="5" id="KW-0067">ATP-binding</keyword>
<evidence type="ECO:0000256" key="4">
    <source>
        <dbReference type="ARBA" id="ARBA00022777"/>
    </source>
</evidence>
<proteinExistence type="predicted"/>
<evidence type="ECO:0000256" key="1">
    <source>
        <dbReference type="ARBA" id="ARBA00022527"/>
    </source>
</evidence>
<evidence type="ECO:0000259" key="6">
    <source>
        <dbReference type="Pfam" id="PF07714"/>
    </source>
</evidence>
<comment type="caution">
    <text evidence="7">The sequence shown here is derived from an EMBL/GenBank/DDBJ whole genome shotgun (WGS) entry which is preliminary data.</text>
</comment>
<dbReference type="InterPro" id="IPR001245">
    <property type="entry name" value="Ser-Thr/Tyr_kinase_cat_dom"/>
</dbReference>
<name>A0AA88RPT9_9ASTE</name>
<evidence type="ECO:0000256" key="3">
    <source>
        <dbReference type="ARBA" id="ARBA00022741"/>
    </source>
</evidence>
<evidence type="ECO:0000313" key="8">
    <source>
        <dbReference type="Proteomes" id="UP001187471"/>
    </source>
</evidence>
<keyword evidence="8" id="KW-1185">Reference proteome</keyword>
<keyword evidence="1" id="KW-0723">Serine/threonine-protein kinase</keyword>